<evidence type="ECO:0000256" key="2">
    <source>
        <dbReference type="ARBA" id="ARBA00022617"/>
    </source>
</evidence>
<dbReference type="AlphaFoldDB" id="A0A9Q0EXA5"/>
<feature type="chain" id="PRO_5040366252" description="Cytochrome b5 heme-binding domain-containing protein" evidence="8">
    <location>
        <begin position="27"/>
        <end position="169"/>
    </location>
</feature>
<feature type="signal peptide" evidence="8">
    <location>
        <begin position="1"/>
        <end position="26"/>
    </location>
</feature>
<dbReference type="SUPFAM" id="SSF55856">
    <property type="entry name" value="Cytochrome b5-like heme/steroid binding domain"/>
    <property type="match status" value="1"/>
</dbReference>
<comment type="similarity">
    <text evidence="6">Belongs to the cytochrome b5 family. MAPR subfamily.</text>
</comment>
<dbReference type="GO" id="GO:0016020">
    <property type="term" value="C:membrane"/>
    <property type="evidence" value="ECO:0007669"/>
    <property type="project" value="TreeGrafter"/>
</dbReference>
<keyword evidence="2" id="KW-0349">Heme</keyword>
<keyword evidence="8" id="KW-0732">Signal</keyword>
<keyword evidence="3" id="KW-0479">Metal-binding</keyword>
<dbReference type="EMBL" id="JANIIK010000035">
    <property type="protein sequence ID" value="KAJ3613143.1"/>
    <property type="molecule type" value="Genomic_DNA"/>
</dbReference>
<accession>A0A9Q0EXA5</accession>
<reference evidence="10" key="1">
    <citation type="submission" date="2022-07" db="EMBL/GenBank/DDBJ databases">
        <title>Chromosome-level genome of Muraenolepis orangiensis.</title>
        <authorList>
            <person name="Kim J."/>
        </authorList>
    </citation>
    <scope>NUCLEOTIDE SEQUENCE</scope>
    <source>
        <strain evidence="10">KU_S4_2022</strain>
        <tissue evidence="10">Muscle</tissue>
    </source>
</reference>
<dbReference type="InterPro" id="IPR036400">
    <property type="entry name" value="Cyt_B5-like_heme/steroid_sf"/>
</dbReference>
<evidence type="ECO:0000256" key="7">
    <source>
        <dbReference type="SAM" id="MobiDB-lite"/>
    </source>
</evidence>
<dbReference type="PANTHER" id="PTHR10281">
    <property type="entry name" value="MEMBRANE-ASSOCIATED PROGESTERONE RECEPTOR COMPONENT-RELATED"/>
    <property type="match status" value="1"/>
</dbReference>
<dbReference type="Gene3D" id="3.10.120.10">
    <property type="entry name" value="Cytochrome b5-like heme/steroid binding domain"/>
    <property type="match status" value="1"/>
</dbReference>
<feature type="region of interest" description="Disordered" evidence="7">
    <location>
        <begin position="147"/>
        <end position="169"/>
    </location>
</feature>
<evidence type="ECO:0000256" key="4">
    <source>
        <dbReference type="ARBA" id="ARBA00022824"/>
    </source>
</evidence>
<evidence type="ECO:0000256" key="8">
    <source>
        <dbReference type="SAM" id="SignalP"/>
    </source>
</evidence>
<dbReference type="InterPro" id="IPR001199">
    <property type="entry name" value="Cyt_B5-like_heme/steroid-bd"/>
</dbReference>
<dbReference type="Pfam" id="PF00173">
    <property type="entry name" value="Cyt-b5"/>
    <property type="match status" value="1"/>
</dbReference>
<feature type="domain" description="Cytochrome b5 heme-binding" evidence="9">
    <location>
        <begin position="44"/>
        <end position="141"/>
    </location>
</feature>
<dbReference type="GO" id="GO:0046872">
    <property type="term" value="F:metal ion binding"/>
    <property type="evidence" value="ECO:0007669"/>
    <property type="project" value="UniProtKB-KW"/>
</dbReference>
<name>A0A9Q0EXA5_9TELE</name>
<dbReference type="SMART" id="SM01117">
    <property type="entry name" value="Cyt-b5"/>
    <property type="match status" value="1"/>
</dbReference>
<evidence type="ECO:0000256" key="1">
    <source>
        <dbReference type="ARBA" id="ARBA00004240"/>
    </source>
</evidence>
<sequence length="169" mass="18512">MATTTTTTTTTQLCALLMVLSSTGLADDVTNLTLKPDSTAVRLFTEDELKRYDGSEEGHPIYMAIKGVVFDVSKGKEFYGKGSPYNSLVGRDSTRAVAKMSLDPADLTPDTTGLSEDQLRSLDSVFQGTYKTKYPIVGYTAARLLNPDGSPNKRFTPEPQPQLRTKEEF</sequence>
<organism evidence="10 11">
    <name type="scientific">Muraenolepis orangiensis</name>
    <name type="common">Patagonian moray cod</name>
    <dbReference type="NCBI Taxonomy" id="630683"/>
    <lineage>
        <taxon>Eukaryota</taxon>
        <taxon>Metazoa</taxon>
        <taxon>Chordata</taxon>
        <taxon>Craniata</taxon>
        <taxon>Vertebrata</taxon>
        <taxon>Euteleostomi</taxon>
        <taxon>Actinopterygii</taxon>
        <taxon>Neopterygii</taxon>
        <taxon>Teleostei</taxon>
        <taxon>Neoteleostei</taxon>
        <taxon>Acanthomorphata</taxon>
        <taxon>Zeiogadaria</taxon>
        <taxon>Gadariae</taxon>
        <taxon>Gadiformes</taxon>
        <taxon>Muraenolepidoidei</taxon>
        <taxon>Muraenolepididae</taxon>
        <taxon>Muraenolepis</taxon>
    </lineage>
</organism>
<dbReference type="Proteomes" id="UP001148018">
    <property type="component" value="Unassembled WGS sequence"/>
</dbReference>
<gene>
    <name evidence="10" type="ORF">NHX12_019395</name>
</gene>
<keyword evidence="11" id="KW-1185">Reference proteome</keyword>
<evidence type="ECO:0000256" key="6">
    <source>
        <dbReference type="ARBA" id="ARBA00038357"/>
    </source>
</evidence>
<evidence type="ECO:0000256" key="3">
    <source>
        <dbReference type="ARBA" id="ARBA00022723"/>
    </source>
</evidence>
<comment type="caution">
    <text evidence="10">The sequence shown here is derived from an EMBL/GenBank/DDBJ whole genome shotgun (WGS) entry which is preliminary data.</text>
</comment>
<dbReference type="GO" id="GO:0005783">
    <property type="term" value="C:endoplasmic reticulum"/>
    <property type="evidence" value="ECO:0007669"/>
    <property type="project" value="UniProtKB-SubCell"/>
</dbReference>
<evidence type="ECO:0000313" key="11">
    <source>
        <dbReference type="Proteomes" id="UP001148018"/>
    </source>
</evidence>
<protein>
    <recommendedName>
        <fullName evidence="9">Cytochrome b5 heme-binding domain-containing protein</fullName>
    </recommendedName>
</protein>
<evidence type="ECO:0000256" key="5">
    <source>
        <dbReference type="ARBA" id="ARBA00023004"/>
    </source>
</evidence>
<keyword evidence="5" id="KW-0408">Iron</keyword>
<dbReference type="OrthoDB" id="547796at2759"/>
<proteinExistence type="inferred from homology"/>
<keyword evidence="4" id="KW-0256">Endoplasmic reticulum</keyword>
<dbReference type="InterPro" id="IPR050577">
    <property type="entry name" value="MAPR/NEUFC/NENF-like"/>
</dbReference>
<evidence type="ECO:0000259" key="9">
    <source>
        <dbReference type="SMART" id="SM01117"/>
    </source>
</evidence>
<dbReference type="PANTHER" id="PTHR10281:SF72">
    <property type="entry name" value="NEUDESIN"/>
    <property type="match status" value="1"/>
</dbReference>
<comment type="subcellular location">
    <subcellularLocation>
        <location evidence="1">Endoplasmic reticulum</location>
    </subcellularLocation>
</comment>
<evidence type="ECO:0000313" key="10">
    <source>
        <dbReference type="EMBL" id="KAJ3613143.1"/>
    </source>
</evidence>